<proteinExistence type="predicted"/>
<gene>
    <name evidence="1" type="ORF">A8145_02840</name>
</gene>
<dbReference type="SUPFAM" id="SSF53254">
    <property type="entry name" value="Phosphoglycerate mutase-like"/>
    <property type="match status" value="1"/>
</dbReference>
<comment type="caution">
    <text evidence="1">The sequence shown here is derived from an EMBL/GenBank/DDBJ whole genome shotgun (WGS) entry which is preliminary data.</text>
</comment>
<dbReference type="Pfam" id="PF00300">
    <property type="entry name" value="His_Phos_1"/>
    <property type="match status" value="1"/>
</dbReference>
<dbReference type="RefSeq" id="WP_056563933.1">
    <property type="nucleotide sequence ID" value="NZ_CP033334.1"/>
</dbReference>
<reference evidence="1 2" key="1">
    <citation type="submission" date="2016-05" db="EMBL/GenBank/DDBJ databases">
        <authorList>
            <person name="Ramsay J.P."/>
        </authorList>
    </citation>
    <scope>NUCLEOTIDE SEQUENCE [LARGE SCALE GENOMIC DNA]</scope>
    <source>
        <strain evidence="1 2">NZP2042</strain>
    </source>
</reference>
<evidence type="ECO:0000313" key="2">
    <source>
        <dbReference type="Proteomes" id="UP000093737"/>
    </source>
</evidence>
<dbReference type="Proteomes" id="UP000093737">
    <property type="component" value="Unassembled WGS sequence"/>
</dbReference>
<organism evidence="1 2">
    <name type="scientific">Rhizobium loti</name>
    <name type="common">Mesorhizobium loti</name>
    <dbReference type="NCBI Taxonomy" id="381"/>
    <lineage>
        <taxon>Bacteria</taxon>
        <taxon>Pseudomonadati</taxon>
        <taxon>Pseudomonadota</taxon>
        <taxon>Alphaproteobacteria</taxon>
        <taxon>Hyphomicrobiales</taxon>
        <taxon>Phyllobacteriaceae</taxon>
        <taxon>Mesorhizobium</taxon>
    </lineage>
</organism>
<dbReference type="Gene3D" id="3.40.50.1240">
    <property type="entry name" value="Phosphoglycerate mutase-like"/>
    <property type="match status" value="1"/>
</dbReference>
<sequence>MPILYYVTHPQVQVDATVPVPEWGLSDVGRARAVAMLDQPWVGSIRRIVSSAERKAIETAEILASHVGLAVDVRERTHENDRSATGFLPPLEFEAVADEFFANPRKSVRGWERAMDAQHRIVSEVRAVLGTHDAGDIAIVGHGGVGTLLLLSLGGREISRDADQPAGGGNYFAYDIGVRHVIHGWRPIDRLEQP</sequence>
<dbReference type="InterPro" id="IPR013078">
    <property type="entry name" value="His_Pase_superF_clade-1"/>
</dbReference>
<dbReference type="EMBL" id="LYTK01000001">
    <property type="protein sequence ID" value="OBQ71815.1"/>
    <property type="molecule type" value="Genomic_DNA"/>
</dbReference>
<accession>A0A6M7U5W6</accession>
<dbReference type="AlphaFoldDB" id="A0A6M7U5W6"/>
<dbReference type="InterPro" id="IPR029033">
    <property type="entry name" value="His_PPase_superfam"/>
</dbReference>
<protein>
    <submittedName>
        <fullName evidence="1">Phosphoglycerate mutase</fullName>
    </submittedName>
</protein>
<name>A0A6M7U5W6_RHILI</name>
<evidence type="ECO:0000313" key="1">
    <source>
        <dbReference type="EMBL" id="OBQ71815.1"/>
    </source>
</evidence>